<evidence type="ECO:0000256" key="2">
    <source>
        <dbReference type="PIRSR" id="PIRSR601310-3"/>
    </source>
</evidence>
<dbReference type="PROSITE" id="PS51084">
    <property type="entry name" value="HIT_2"/>
    <property type="match status" value="1"/>
</dbReference>
<feature type="short sequence motif" description="Histidine triad motif" evidence="2 3">
    <location>
        <begin position="99"/>
        <end position="103"/>
    </location>
</feature>
<dbReference type="KEGG" id="mco:MCJ_005920"/>
<sequence length="108" mass="12783">MQENKDLFLKIINRELESQIIYEDDRVIAFMDKFPVSKGHFLVVPKKYSRNLYEISDEDLTYLILKARQLALEFVKKFGAKGFKLLSNNESVAEQSIFHTHIHIIPYY</sequence>
<dbReference type="InterPro" id="IPR001310">
    <property type="entry name" value="Histidine_triad_HIT"/>
</dbReference>
<evidence type="ECO:0000256" key="1">
    <source>
        <dbReference type="PIRSR" id="PIRSR601310-1"/>
    </source>
</evidence>
<dbReference type="Pfam" id="PF01230">
    <property type="entry name" value="HIT"/>
    <property type="match status" value="1"/>
</dbReference>
<proteinExistence type="predicted"/>
<accession>C5J726</accession>
<name>C5J726_MESCH</name>
<gene>
    <name evidence="5" type="ordered locus">MCJ_005920</name>
</gene>
<dbReference type="NCBIfam" id="NF045834">
    <property type="entry name" value="M_plasma_HinT"/>
    <property type="match status" value="1"/>
</dbReference>
<dbReference type="InterPro" id="IPR011146">
    <property type="entry name" value="HIT-like"/>
</dbReference>
<dbReference type="InterPro" id="IPR019808">
    <property type="entry name" value="Histidine_triad_CS"/>
</dbReference>
<reference evidence="6" key="1">
    <citation type="journal article" date="2009" name="BMC Bioinformatics">
        <title>The Mycoplasma conjunctivae genome sequencing, annotation and analysis.</title>
        <authorList>
            <person name="Calderon-Copete S.P."/>
            <person name="Wigger G."/>
            <person name="Wunderlin C."/>
            <person name="Schmidheini T."/>
            <person name="Frey J."/>
            <person name="Quail M.A."/>
            <person name="Falquet L."/>
        </authorList>
    </citation>
    <scope>NUCLEOTIDE SEQUENCE [LARGE SCALE GENOMIC DNA]</scope>
    <source>
        <strain evidence="6">ATCC 25834 / NCTC 10147 / HRC/581</strain>
    </source>
</reference>
<evidence type="ECO:0000259" key="4">
    <source>
        <dbReference type="PROSITE" id="PS51084"/>
    </source>
</evidence>
<protein>
    <submittedName>
        <fullName evidence="5">Uncharacterized 13.1 kDa HIT-like protein in P37 5region</fullName>
    </submittedName>
</protein>
<dbReference type="eggNOG" id="COG0537">
    <property type="taxonomic scope" value="Bacteria"/>
</dbReference>
<dbReference type="PANTHER" id="PTHR46648:SF1">
    <property type="entry name" value="ADENOSINE 5'-MONOPHOSPHORAMIDASE HNT1"/>
    <property type="match status" value="1"/>
</dbReference>
<feature type="domain" description="HIT" evidence="4">
    <location>
        <begin position="7"/>
        <end position="108"/>
    </location>
</feature>
<feature type="active site" description="Tele-AMP-histidine intermediate" evidence="1">
    <location>
        <position position="101"/>
    </location>
</feature>
<dbReference type="PRINTS" id="PR00332">
    <property type="entry name" value="HISTRIAD"/>
</dbReference>
<dbReference type="SUPFAM" id="SSF54197">
    <property type="entry name" value="HIT-like"/>
    <property type="match status" value="1"/>
</dbReference>
<dbReference type="AlphaFoldDB" id="C5J726"/>
<dbReference type="InterPro" id="IPR054919">
    <property type="entry name" value="M_plasma_HinT"/>
</dbReference>
<dbReference type="Proteomes" id="UP000001491">
    <property type="component" value="Chromosome"/>
</dbReference>
<dbReference type="PROSITE" id="PS00892">
    <property type="entry name" value="HIT_1"/>
    <property type="match status" value="1"/>
</dbReference>
<dbReference type="HOGENOM" id="CLU_056776_3_2_14"/>
<organism evidence="5 6">
    <name type="scientific">Mesomycoplasma conjunctivae (strain ATCC 25834 / NCTC 10147 / HRC/581)</name>
    <name type="common">Mycoplasma conjunctivae</name>
    <dbReference type="NCBI Taxonomy" id="572263"/>
    <lineage>
        <taxon>Bacteria</taxon>
        <taxon>Bacillati</taxon>
        <taxon>Mycoplasmatota</taxon>
        <taxon>Mycoplasmoidales</taxon>
        <taxon>Metamycoplasmataceae</taxon>
        <taxon>Mesomycoplasma</taxon>
    </lineage>
</organism>
<dbReference type="InterPro" id="IPR036265">
    <property type="entry name" value="HIT-like_sf"/>
</dbReference>
<dbReference type="EMBL" id="FM864216">
    <property type="protein sequence ID" value="CAT05289.1"/>
    <property type="molecule type" value="Genomic_DNA"/>
</dbReference>
<dbReference type="GO" id="GO:0003824">
    <property type="term" value="F:catalytic activity"/>
    <property type="evidence" value="ECO:0007669"/>
    <property type="project" value="InterPro"/>
</dbReference>
<keyword evidence="6" id="KW-1185">Reference proteome</keyword>
<evidence type="ECO:0000313" key="6">
    <source>
        <dbReference type="Proteomes" id="UP000001491"/>
    </source>
</evidence>
<evidence type="ECO:0000313" key="5">
    <source>
        <dbReference type="EMBL" id="CAT05289.1"/>
    </source>
</evidence>
<dbReference type="PANTHER" id="PTHR46648">
    <property type="entry name" value="HIT FAMILY PROTEIN 1"/>
    <property type="match status" value="1"/>
</dbReference>
<dbReference type="Gene3D" id="3.30.428.10">
    <property type="entry name" value="HIT-like"/>
    <property type="match status" value="1"/>
</dbReference>
<dbReference type="GO" id="GO:0009117">
    <property type="term" value="P:nucleotide metabolic process"/>
    <property type="evidence" value="ECO:0007669"/>
    <property type="project" value="TreeGrafter"/>
</dbReference>
<evidence type="ECO:0000256" key="3">
    <source>
        <dbReference type="PROSITE-ProRule" id="PRU00464"/>
    </source>
</evidence>